<name>A0A365H8R8_9ACTN</name>
<accession>A0A365H8R8</accession>
<comment type="caution">
    <text evidence="2">The sequence shown here is derived from an EMBL/GenBank/DDBJ whole genome shotgun (WGS) entry which is preliminary data.</text>
</comment>
<dbReference type="AlphaFoldDB" id="A0A365H8R8"/>
<feature type="chain" id="PRO_5016644263" description="Secreted protein" evidence="1">
    <location>
        <begin position="24"/>
        <end position="100"/>
    </location>
</feature>
<evidence type="ECO:0000313" key="3">
    <source>
        <dbReference type="Proteomes" id="UP000251891"/>
    </source>
</evidence>
<evidence type="ECO:0000256" key="1">
    <source>
        <dbReference type="SAM" id="SignalP"/>
    </source>
</evidence>
<protein>
    <recommendedName>
        <fullName evidence="4">Secreted protein</fullName>
    </recommendedName>
</protein>
<evidence type="ECO:0008006" key="4">
    <source>
        <dbReference type="Google" id="ProtNLM"/>
    </source>
</evidence>
<feature type="signal peptide" evidence="1">
    <location>
        <begin position="1"/>
        <end position="23"/>
    </location>
</feature>
<dbReference type="EMBL" id="QLYX01000003">
    <property type="protein sequence ID" value="RAY15524.1"/>
    <property type="molecule type" value="Genomic_DNA"/>
</dbReference>
<evidence type="ECO:0000313" key="2">
    <source>
        <dbReference type="EMBL" id="RAY15524.1"/>
    </source>
</evidence>
<sequence>MAASAIARAAPAMAFRMACMCWAGSVARSTADLSWPTAADETFDAVPGFLAVVRRCRFGAGFLAVERVAAGFRVAGRLVARAPARMDVLLVGIELPPVII</sequence>
<organism evidence="2 3">
    <name type="scientific">Actinomadura craniellae</name>
    <dbReference type="NCBI Taxonomy" id="2231787"/>
    <lineage>
        <taxon>Bacteria</taxon>
        <taxon>Bacillati</taxon>
        <taxon>Actinomycetota</taxon>
        <taxon>Actinomycetes</taxon>
        <taxon>Streptosporangiales</taxon>
        <taxon>Thermomonosporaceae</taxon>
        <taxon>Actinomadura</taxon>
    </lineage>
</organism>
<reference evidence="2 3" key="1">
    <citation type="submission" date="2018-06" db="EMBL/GenBank/DDBJ databases">
        <title>Actinomadura craniellae sp. nov. isolated from marine sponge Craniella sp.</title>
        <authorList>
            <person name="Li L."/>
            <person name="Xu Q.H."/>
            <person name="Lin H.W."/>
            <person name="Lu Y.H."/>
        </authorList>
    </citation>
    <scope>NUCLEOTIDE SEQUENCE [LARGE SCALE GENOMIC DNA]</scope>
    <source>
        <strain evidence="2 3">LHW63021</strain>
    </source>
</reference>
<proteinExistence type="predicted"/>
<keyword evidence="3" id="KW-1185">Reference proteome</keyword>
<dbReference type="Proteomes" id="UP000251891">
    <property type="component" value="Unassembled WGS sequence"/>
</dbReference>
<keyword evidence="1" id="KW-0732">Signal</keyword>
<gene>
    <name evidence="2" type="ORF">DPM19_06900</name>
</gene>